<evidence type="ECO:0000259" key="10">
    <source>
        <dbReference type="Pfam" id="PF08239"/>
    </source>
</evidence>
<feature type="domain" description="SH3b" evidence="10">
    <location>
        <begin position="100"/>
        <end position="142"/>
    </location>
</feature>
<evidence type="ECO:0000256" key="3">
    <source>
        <dbReference type="ARBA" id="ARBA00022723"/>
    </source>
</evidence>
<keyword evidence="5" id="KW-0862">Zinc</keyword>
<proteinExistence type="predicted"/>
<dbReference type="GO" id="GO:0071555">
    <property type="term" value="P:cell wall organization"/>
    <property type="evidence" value="ECO:0007669"/>
    <property type="project" value="UniProtKB-KW"/>
</dbReference>
<sequence>MKGQRTRIEIRFAALLAFMTAVILSVSACSNAIPANPVIGEEPAGSSEQDAKPLETAVIAEPAEDEADPEPAAIDYVGELELPLIGATGYTTVRSELKGQPDKNSKAVVTLEPGTAFVILEEEGDWWLVERDGQTGWLPHRYCFVNLPDVIPSIIYDNTNTYASKFHSSHKSIPNITNESLYEGNAYNERLGREQYIMPVLYTMSKKIHKAQQLALKSGHSLKIYEAFRPYSVQKSVAAELMALAQKDPAVMEGISTPPWGLSWFIVDGTSNHQRGYAIDVSLVKVHSEIKEVIGSYNATRITDYTEYEMPTPIHELSKASAIFTESVPVHSDTAWRDAVPSASMNEPAFALQAYCTDAGLTPLASEWWHFNDLEAKSQVENKKSTGQFILSEVMSSPPTQKKVAS</sequence>
<keyword evidence="4" id="KW-0378">Hydrolase</keyword>
<evidence type="ECO:0000256" key="7">
    <source>
        <dbReference type="ARBA" id="ARBA00023049"/>
    </source>
</evidence>
<evidence type="ECO:0000256" key="6">
    <source>
        <dbReference type="ARBA" id="ARBA00022997"/>
    </source>
</evidence>
<dbReference type="RefSeq" id="WP_257452877.1">
    <property type="nucleotide sequence ID" value="NZ_JANIPJ010000037.1"/>
</dbReference>
<dbReference type="PANTHER" id="PTHR43126">
    <property type="entry name" value="D-ALANYL-D-ALANINE DIPEPTIDASE"/>
    <property type="match status" value="1"/>
</dbReference>
<dbReference type="GO" id="GO:0160237">
    <property type="term" value="F:D-Ala-D-Ala dipeptidase activity"/>
    <property type="evidence" value="ECO:0007669"/>
    <property type="project" value="UniProtKB-EC"/>
</dbReference>
<dbReference type="InterPro" id="IPR000755">
    <property type="entry name" value="A_A_dipeptidase"/>
</dbReference>
<keyword evidence="9" id="KW-0732">Signal</keyword>
<name>A0A9X2MU19_9BACL</name>
<dbReference type="GO" id="GO:0046872">
    <property type="term" value="F:metal ion binding"/>
    <property type="evidence" value="ECO:0007669"/>
    <property type="project" value="UniProtKB-KW"/>
</dbReference>
<dbReference type="Proteomes" id="UP001141950">
    <property type="component" value="Unassembled WGS sequence"/>
</dbReference>
<dbReference type="GO" id="GO:0006508">
    <property type="term" value="P:proteolysis"/>
    <property type="evidence" value="ECO:0007669"/>
    <property type="project" value="UniProtKB-KW"/>
</dbReference>
<dbReference type="Gene3D" id="2.30.30.40">
    <property type="entry name" value="SH3 Domains"/>
    <property type="match status" value="1"/>
</dbReference>
<comment type="catalytic activity">
    <reaction evidence="1">
        <text>D-alanyl-D-alanine + H2O = 2 D-alanine</text>
        <dbReference type="Rhea" id="RHEA:20661"/>
        <dbReference type="ChEBI" id="CHEBI:15377"/>
        <dbReference type="ChEBI" id="CHEBI:57416"/>
        <dbReference type="ChEBI" id="CHEBI:57822"/>
        <dbReference type="EC" id="3.4.13.22"/>
    </reaction>
</comment>
<dbReference type="SUPFAM" id="SSF50044">
    <property type="entry name" value="SH3-domain"/>
    <property type="match status" value="1"/>
</dbReference>
<dbReference type="SUPFAM" id="SSF55166">
    <property type="entry name" value="Hedgehog/DD-peptidase"/>
    <property type="match status" value="1"/>
</dbReference>
<evidence type="ECO:0000256" key="5">
    <source>
        <dbReference type="ARBA" id="ARBA00022833"/>
    </source>
</evidence>
<evidence type="ECO:0000256" key="1">
    <source>
        <dbReference type="ARBA" id="ARBA00001362"/>
    </source>
</evidence>
<dbReference type="InterPro" id="IPR003646">
    <property type="entry name" value="SH3-like_bac-type"/>
</dbReference>
<evidence type="ECO:0000313" key="12">
    <source>
        <dbReference type="Proteomes" id="UP001141950"/>
    </source>
</evidence>
<keyword evidence="12" id="KW-1185">Reference proteome</keyword>
<keyword evidence="3" id="KW-0479">Metal-binding</keyword>
<organism evidence="11 12">
    <name type="scientific">Paenibacillus soyae</name>
    <dbReference type="NCBI Taxonomy" id="2969249"/>
    <lineage>
        <taxon>Bacteria</taxon>
        <taxon>Bacillati</taxon>
        <taxon>Bacillota</taxon>
        <taxon>Bacilli</taxon>
        <taxon>Bacillales</taxon>
        <taxon>Paenibacillaceae</taxon>
        <taxon>Paenibacillus</taxon>
    </lineage>
</organism>
<evidence type="ECO:0000256" key="4">
    <source>
        <dbReference type="ARBA" id="ARBA00022801"/>
    </source>
</evidence>
<evidence type="ECO:0000313" key="11">
    <source>
        <dbReference type="EMBL" id="MCR2807928.1"/>
    </source>
</evidence>
<dbReference type="PROSITE" id="PS51257">
    <property type="entry name" value="PROKAR_LIPOPROTEIN"/>
    <property type="match status" value="1"/>
</dbReference>
<dbReference type="InterPro" id="IPR036028">
    <property type="entry name" value="SH3-like_dom_sf"/>
</dbReference>
<keyword evidence="6" id="KW-0224">Dipeptidase</keyword>
<dbReference type="PANTHER" id="PTHR43126:SF1">
    <property type="entry name" value="D-ALANYL-D-ALANINE DIPEPTIDASE"/>
    <property type="match status" value="1"/>
</dbReference>
<keyword evidence="2" id="KW-0645">Protease</keyword>
<accession>A0A9X2MU19</accession>
<reference evidence="11" key="1">
    <citation type="submission" date="2022-08" db="EMBL/GenBank/DDBJ databases">
        <title>The genomic sequence of strain Paenibacillus sp. SCIV0701.</title>
        <authorList>
            <person name="Zhao H."/>
        </authorList>
    </citation>
    <scope>NUCLEOTIDE SEQUENCE</scope>
    <source>
        <strain evidence="11">SCIV0701</strain>
    </source>
</reference>
<protein>
    <submittedName>
        <fullName evidence="11">SH3 domain-containing protein</fullName>
    </submittedName>
</protein>
<dbReference type="Gene3D" id="3.30.1380.10">
    <property type="match status" value="1"/>
</dbReference>
<keyword evidence="8" id="KW-0961">Cell wall biogenesis/degradation</keyword>
<evidence type="ECO:0000256" key="2">
    <source>
        <dbReference type="ARBA" id="ARBA00022670"/>
    </source>
</evidence>
<keyword evidence="7" id="KW-0482">Metalloprotease</keyword>
<comment type="caution">
    <text evidence="11">The sequence shown here is derived from an EMBL/GenBank/DDBJ whole genome shotgun (WGS) entry which is preliminary data.</text>
</comment>
<evidence type="ECO:0000256" key="8">
    <source>
        <dbReference type="ARBA" id="ARBA00023316"/>
    </source>
</evidence>
<dbReference type="Pfam" id="PF01427">
    <property type="entry name" value="Peptidase_M15"/>
    <property type="match status" value="1"/>
</dbReference>
<dbReference type="Pfam" id="PF08239">
    <property type="entry name" value="SH3_3"/>
    <property type="match status" value="1"/>
</dbReference>
<evidence type="ECO:0000256" key="9">
    <source>
        <dbReference type="SAM" id="SignalP"/>
    </source>
</evidence>
<feature type="chain" id="PRO_5040818143" evidence="9">
    <location>
        <begin position="29"/>
        <end position="406"/>
    </location>
</feature>
<dbReference type="InterPro" id="IPR009045">
    <property type="entry name" value="Zn_M74/Hedgehog-like"/>
</dbReference>
<gene>
    <name evidence="11" type="ORF">NQZ67_29035</name>
</gene>
<dbReference type="EMBL" id="JANIPJ010000037">
    <property type="protein sequence ID" value="MCR2807928.1"/>
    <property type="molecule type" value="Genomic_DNA"/>
</dbReference>
<feature type="signal peptide" evidence="9">
    <location>
        <begin position="1"/>
        <end position="28"/>
    </location>
</feature>
<dbReference type="AlphaFoldDB" id="A0A9X2MU19"/>
<dbReference type="GO" id="GO:0008237">
    <property type="term" value="F:metallopeptidase activity"/>
    <property type="evidence" value="ECO:0007669"/>
    <property type="project" value="UniProtKB-KW"/>
</dbReference>